<evidence type="ECO:0000256" key="2">
    <source>
        <dbReference type="ARBA" id="ARBA00022490"/>
    </source>
</evidence>
<protein>
    <submittedName>
        <fullName evidence="6">Putative Cold-shock protein</fullName>
    </submittedName>
</protein>
<dbReference type="SUPFAM" id="SSF50249">
    <property type="entry name" value="Nucleic acid-binding proteins"/>
    <property type="match status" value="1"/>
</dbReference>
<keyword evidence="2" id="KW-0963">Cytoplasm</keyword>
<sequence length="134" mass="13877">MNLISAATSLVAGTLVAGLASQALGEVPYAPWSISALASAVALTVASFMLRSPSSSSNTSVPSSNEGPRETGTVKWFNATKGFGFIVCDSGDEIFVHFRALRNGGRRSLKDGLPVSFVITSGDRGPQASDVEIL</sequence>
<dbReference type="PRINTS" id="PR00050">
    <property type="entry name" value="COLDSHOCK"/>
</dbReference>
<dbReference type="GO" id="GO:0003729">
    <property type="term" value="F:mRNA binding"/>
    <property type="evidence" value="ECO:0007669"/>
    <property type="project" value="TreeGrafter"/>
</dbReference>
<keyword evidence="7" id="KW-1185">Reference proteome</keyword>
<dbReference type="PROSITE" id="PS00352">
    <property type="entry name" value="CSD_1"/>
    <property type="match status" value="1"/>
</dbReference>
<dbReference type="InterPro" id="IPR019844">
    <property type="entry name" value="CSD_CS"/>
</dbReference>
<dbReference type="InterPro" id="IPR011129">
    <property type="entry name" value="CSD"/>
</dbReference>
<dbReference type="InterPro" id="IPR012340">
    <property type="entry name" value="NA-bd_OB-fold"/>
</dbReference>
<reference evidence="6 7" key="1">
    <citation type="journal article" date="2011" name="J. Bacteriol.">
        <title>Genome sequence of strain IMCC3088, a proteorhodopsin-containing marine bacterium belonging to the OM60/NOR5 clade.</title>
        <authorList>
            <person name="Jang Y."/>
            <person name="Oh H.M."/>
            <person name="Kang I."/>
            <person name="Lee K."/>
            <person name="Yang S.J."/>
            <person name="Cho J.C."/>
        </authorList>
    </citation>
    <scope>NUCLEOTIDE SEQUENCE [LARGE SCALE GENOMIC DNA]</scope>
    <source>
        <strain evidence="6 7">IMCC3088</strain>
    </source>
</reference>
<organism evidence="6 7">
    <name type="scientific">Aequoribacter fuscus</name>
    <dbReference type="NCBI Taxonomy" id="2518989"/>
    <lineage>
        <taxon>Bacteria</taxon>
        <taxon>Pseudomonadati</taxon>
        <taxon>Pseudomonadota</taxon>
        <taxon>Gammaproteobacteria</taxon>
        <taxon>Cellvibrionales</taxon>
        <taxon>Halieaceae</taxon>
        <taxon>Aequoribacter</taxon>
    </lineage>
</organism>
<name>F3KZP3_9GAMM</name>
<feature type="compositionally biased region" description="Low complexity" evidence="4">
    <location>
        <begin position="52"/>
        <end position="65"/>
    </location>
</feature>
<evidence type="ECO:0000256" key="3">
    <source>
        <dbReference type="RuleBase" id="RU000408"/>
    </source>
</evidence>
<proteinExistence type="predicted"/>
<dbReference type="SMART" id="SM00357">
    <property type="entry name" value="CSP"/>
    <property type="match status" value="1"/>
</dbReference>
<comment type="subcellular location">
    <subcellularLocation>
        <location evidence="1 3">Cytoplasm</location>
    </subcellularLocation>
</comment>
<dbReference type="Pfam" id="PF00313">
    <property type="entry name" value="CSD"/>
    <property type="match status" value="1"/>
</dbReference>
<dbReference type="InterPro" id="IPR051373">
    <property type="entry name" value="Lin-28_RNA-binding"/>
</dbReference>
<dbReference type="Gene3D" id="2.40.50.140">
    <property type="entry name" value="Nucleic acid-binding proteins"/>
    <property type="match status" value="1"/>
</dbReference>
<dbReference type="PANTHER" id="PTHR46109">
    <property type="entry name" value="PROTEIN LIN-28"/>
    <property type="match status" value="1"/>
</dbReference>
<dbReference type="InterPro" id="IPR002059">
    <property type="entry name" value="CSP_DNA-bd"/>
</dbReference>
<evidence type="ECO:0000313" key="7">
    <source>
        <dbReference type="Proteomes" id="UP000005615"/>
    </source>
</evidence>
<dbReference type="AlphaFoldDB" id="F3KZP3"/>
<evidence type="ECO:0000256" key="1">
    <source>
        <dbReference type="ARBA" id="ARBA00004496"/>
    </source>
</evidence>
<dbReference type="eggNOG" id="COG1278">
    <property type="taxonomic scope" value="Bacteria"/>
</dbReference>
<accession>F3KZP3</accession>
<evidence type="ECO:0000256" key="4">
    <source>
        <dbReference type="SAM" id="MobiDB-lite"/>
    </source>
</evidence>
<dbReference type="GO" id="GO:0005829">
    <property type="term" value="C:cytosol"/>
    <property type="evidence" value="ECO:0007669"/>
    <property type="project" value="UniProtKB-ARBA"/>
</dbReference>
<dbReference type="EMBL" id="AEIG01000014">
    <property type="protein sequence ID" value="EGG30472.1"/>
    <property type="molecule type" value="Genomic_DNA"/>
</dbReference>
<dbReference type="Proteomes" id="UP000005615">
    <property type="component" value="Unassembled WGS sequence"/>
</dbReference>
<gene>
    <name evidence="6" type="ORF">IMCC3088_449</name>
</gene>
<feature type="domain" description="CSD" evidence="5">
    <location>
        <begin position="69"/>
        <end position="133"/>
    </location>
</feature>
<dbReference type="CDD" id="cd04458">
    <property type="entry name" value="CSP_CDS"/>
    <property type="match status" value="1"/>
</dbReference>
<evidence type="ECO:0000259" key="5">
    <source>
        <dbReference type="PROSITE" id="PS51857"/>
    </source>
</evidence>
<evidence type="ECO:0000313" key="6">
    <source>
        <dbReference type="EMBL" id="EGG30472.1"/>
    </source>
</evidence>
<dbReference type="GO" id="GO:0031054">
    <property type="term" value="P:pre-miRNA processing"/>
    <property type="evidence" value="ECO:0007669"/>
    <property type="project" value="TreeGrafter"/>
</dbReference>
<dbReference type="PANTHER" id="PTHR46109:SF1">
    <property type="entry name" value="PROTEIN LIN-28 HOMOLOG"/>
    <property type="match status" value="1"/>
</dbReference>
<dbReference type="STRING" id="2518989.IMCC3088_449"/>
<comment type="caution">
    <text evidence="6">The sequence shown here is derived from an EMBL/GenBank/DDBJ whole genome shotgun (WGS) entry which is preliminary data.</text>
</comment>
<feature type="region of interest" description="Disordered" evidence="4">
    <location>
        <begin position="52"/>
        <end position="72"/>
    </location>
</feature>
<dbReference type="PROSITE" id="PS51857">
    <property type="entry name" value="CSD_2"/>
    <property type="match status" value="1"/>
</dbReference>